<evidence type="ECO:0000313" key="2">
    <source>
        <dbReference type="Proteomes" id="UP000009881"/>
    </source>
</evidence>
<evidence type="ECO:0000313" key="1">
    <source>
        <dbReference type="EMBL" id="EKV28880.1"/>
    </source>
</evidence>
<gene>
    <name evidence="1" type="ORF">C882_0643</name>
</gene>
<dbReference type="AlphaFoldDB" id="K9GSA9"/>
<comment type="caution">
    <text evidence="1">The sequence shown here is derived from an EMBL/GenBank/DDBJ whole genome shotgun (WGS) entry which is preliminary data.</text>
</comment>
<protein>
    <submittedName>
        <fullName evidence="1">Uncharacterized protein</fullName>
    </submittedName>
</protein>
<reference evidence="1 2" key="1">
    <citation type="journal article" date="2013" name="Genome Announc.">
        <title>Draft Genome Sequence of an Alphaproteobacterium, Caenispirillum salinarum AK4(T), Isolated from a Solar Saltern.</title>
        <authorList>
            <person name="Khatri I."/>
            <person name="Singh A."/>
            <person name="Korpole S."/>
            <person name="Pinnaka A.K."/>
            <person name="Subramanian S."/>
        </authorList>
    </citation>
    <scope>NUCLEOTIDE SEQUENCE [LARGE SCALE GENOMIC DNA]</scope>
    <source>
        <strain evidence="1 2">AK4</strain>
    </source>
</reference>
<dbReference type="Proteomes" id="UP000009881">
    <property type="component" value="Unassembled WGS sequence"/>
</dbReference>
<sequence>MSRKFMTTAAIFAAHNIHETQVEFCPARTLDLDYLIHATTRTVVTVRTPHLLTPDVRDLLADIEGLLALCRKDYRRFCSLPVNEPDPEEWDDEQTFPTSPLDIALLPWFGSLDAAGWALHAGRGRSRGRGTLLIITAAAARETVRII</sequence>
<dbReference type="RefSeq" id="WP_009541301.1">
    <property type="nucleotide sequence ID" value="NZ_ANHY01000014.1"/>
</dbReference>
<accession>K9GSA9</accession>
<dbReference type="EMBL" id="ANHY01000014">
    <property type="protein sequence ID" value="EKV28880.1"/>
    <property type="molecule type" value="Genomic_DNA"/>
</dbReference>
<proteinExistence type="predicted"/>
<keyword evidence="2" id="KW-1185">Reference proteome</keyword>
<organism evidence="1 2">
    <name type="scientific">Caenispirillum salinarum AK4</name>
    <dbReference type="NCBI Taxonomy" id="1238182"/>
    <lineage>
        <taxon>Bacteria</taxon>
        <taxon>Pseudomonadati</taxon>
        <taxon>Pseudomonadota</taxon>
        <taxon>Alphaproteobacteria</taxon>
        <taxon>Rhodospirillales</taxon>
        <taxon>Novispirillaceae</taxon>
        <taxon>Caenispirillum</taxon>
    </lineage>
</organism>
<name>K9GSA9_9PROT</name>